<protein>
    <submittedName>
        <fullName evidence="2">Uncharacterized protein</fullName>
    </submittedName>
</protein>
<accession>A0A974C7F9</accession>
<feature type="signal peptide" evidence="1">
    <location>
        <begin position="1"/>
        <end position="23"/>
    </location>
</feature>
<proteinExistence type="predicted"/>
<gene>
    <name evidence="2" type="ORF">XELAEV_18039242mg</name>
</gene>
<feature type="chain" id="PRO_5037169576" evidence="1">
    <location>
        <begin position="24"/>
        <end position="129"/>
    </location>
</feature>
<keyword evidence="1" id="KW-0732">Signal</keyword>
<evidence type="ECO:0000313" key="2">
    <source>
        <dbReference type="EMBL" id="OCT67944.1"/>
    </source>
</evidence>
<name>A0A974C7F9_XENLA</name>
<organism evidence="2 3">
    <name type="scientific">Xenopus laevis</name>
    <name type="common">African clawed frog</name>
    <dbReference type="NCBI Taxonomy" id="8355"/>
    <lineage>
        <taxon>Eukaryota</taxon>
        <taxon>Metazoa</taxon>
        <taxon>Chordata</taxon>
        <taxon>Craniata</taxon>
        <taxon>Vertebrata</taxon>
        <taxon>Euteleostomi</taxon>
        <taxon>Amphibia</taxon>
        <taxon>Batrachia</taxon>
        <taxon>Anura</taxon>
        <taxon>Pipoidea</taxon>
        <taxon>Pipidae</taxon>
        <taxon>Xenopodinae</taxon>
        <taxon>Xenopus</taxon>
        <taxon>Xenopus</taxon>
    </lineage>
</organism>
<reference evidence="3" key="1">
    <citation type="journal article" date="2016" name="Nature">
        <title>Genome evolution in the allotetraploid frog Xenopus laevis.</title>
        <authorList>
            <person name="Session A.M."/>
            <person name="Uno Y."/>
            <person name="Kwon T."/>
            <person name="Chapman J.A."/>
            <person name="Toyoda A."/>
            <person name="Takahashi S."/>
            <person name="Fukui A."/>
            <person name="Hikosaka A."/>
            <person name="Suzuki A."/>
            <person name="Kondo M."/>
            <person name="van Heeringen S.J."/>
            <person name="Quigley I."/>
            <person name="Heinz S."/>
            <person name="Ogino H."/>
            <person name="Ochi H."/>
            <person name="Hellsten U."/>
            <person name="Lyons J.B."/>
            <person name="Simakov O."/>
            <person name="Putnam N."/>
            <person name="Stites J."/>
            <person name="Kuroki Y."/>
            <person name="Tanaka T."/>
            <person name="Michiue T."/>
            <person name="Watanabe M."/>
            <person name="Bogdanovic O."/>
            <person name="Lister R."/>
            <person name="Georgiou G."/>
            <person name="Paranjpe S.S."/>
            <person name="van Kruijsbergen I."/>
            <person name="Shu S."/>
            <person name="Carlson J."/>
            <person name="Kinoshita T."/>
            <person name="Ohta Y."/>
            <person name="Mawaribuchi S."/>
            <person name="Jenkins J."/>
            <person name="Grimwood J."/>
            <person name="Schmutz J."/>
            <person name="Mitros T."/>
            <person name="Mozaffari S.V."/>
            <person name="Suzuki Y."/>
            <person name="Haramoto Y."/>
            <person name="Yamamoto T.S."/>
            <person name="Takagi C."/>
            <person name="Heald R."/>
            <person name="Miller K."/>
            <person name="Haudenschild C."/>
            <person name="Kitzman J."/>
            <person name="Nakayama T."/>
            <person name="Izutsu Y."/>
            <person name="Robert J."/>
            <person name="Fortriede J."/>
            <person name="Burns K."/>
            <person name="Lotay V."/>
            <person name="Karimi K."/>
            <person name="Yasuoka Y."/>
            <person name="Dichmann D.S."/>
            <person name="Flajnik M.F."/>
            <person name="Houston D.W."/>
            <person name="Shendure J."/>
            <person name="DuPasquier L."/>
            <person name="Vize P.D."/>
            <person name="Zorn A.M."/>
            <person name="Ito M."/>
            <person name="Marcotte E.M."/>
            <person name="Wallingford J.B."/>
            <person name="Ito Y."/>
            <person name="Asashima M."/>
            <person name="Ueno N."/>
            <person name="Matsuda Y."/>
            <person name="Veenstra G.J."/>
            <person name="Fujiyama A."/>
            <person name="Harland R.M."/>
            <person name="Taira M."/>
            <person name="Rokhsar D.S."/>
        </authorList>
    </citation>
    <scope>NUCLEOTIDE SEQUENCE [LARGE SCALE GENOMIC DNA]</scope>
    <source>
        <strain evidence="3">J</strain>
    </source>
</reference>
<dbReference type="Proteomes" id="UP000694892">
    <property type="component" value="Chromosome 8L"/>
</dbReference>
<dbReference type="AlphaFoldDB" id="A0A974C7F9"/>
<evidence type="ECO:0000313" key="3">
    <source>
        <dbReference type="Proteomes" id="UP000694892"/>
    </source>
</evidence>
<dbReference type="EMBL" id="CM004480">
    <property type="protein sequence ID" value="OCT67944.1"/>
    <property type="molecule type" value="Genomic_DNA"/>
</dbReference>
<sequence>MVSLKLKLLYVLGAFLLHHQCSSSPVKGHGKPNYSSNNAFVSPTNVPYNAGAKIVPFTAGGITRKPAFVPPRTIHATAQARLTSRSANVVSNITHRVAGSVFNNFSVNALPAVSSRPNIPKTSSSSVIG</sequence>
<evidence type="ECO:0000256" key="1">
    <source>
        <dbReference type="SAM" id="SignalP"/>
    </source>
</evidence>